<name>A0A1B6FLY8_9HEMI</name>
<feature type="compositionally biased region" description="Polar residues" evidence="1">
    <location>
        <begin position="277"/>
        <end position="304"/>
    </location>
</feature>
<dbReference type="EMBL" id="GECZ01018551">
    <property type="protein sequence ID" value="JAS51218.1"/>
    <property type="molecule type" value="Transcribed_RNA"/>
</dbReference>
<protein>
    <submittedName>
        <fullName evidence="2">Uncharacterized protein</fullName>
    </submittedName>
</protein>
<dbReference type="AlphaFoldDB" id="A0A1B6FLY8"/>
<feature type="compositionally biased region" description="Polar residues" evidence="1">
    <location>
        <begin position="109"/>
        <end position="120"/>
    </location>
</feature>
<organism evidence="2">
    <name type="scientific">Cuerna arida</name>
    <dbReference type="NCBI Taxonomy" id="1464854"/>
    <lineage>
        <taxon>Eukaryota</taxon>
        <taxon>Metazoa</taxon>
        <taxon>Ecdysozoa</taxon>
        <taxon>Arthropoda</taxon>
        <taxon>Hexapoda</taxon>
        <taxon>Insecta</taxon>
        <taxon>Pterygota</taxon>
        <taxon>Neoptera</taxon>
        <taxon>Paraneoptera</taxon>
        <taxon>Hemiptera</taxon>
        <taxon>Auchenorrhyncha</taxon>
        <taxon>Membracoidea</taxon>
        <taxon>Cicadellidae</taxon>
        <taxon>Cicadellinae</taxon>
        <taxon>Proconiini</taxon>
        <taxon>Cuerna</taxon>
    </lineage>
</organism>
<sequence length="339" mass="37906">PRCLPQISPGVPTTQPLPPDMADYRLASLAKNRRREAQEQDTSGFVTLEALMLSRQEEERRAQNNLQTPPPPPPVVHRVRPNPQENGRPVQPRVAPRVVTPAPGPLTQPRPQHSRSTSAFTEERENTGVTVVRRSSFNTPSRLQRQIDLDSQDYRDGSPEKLWIDSLRRTDRRYPPTPRHIHQVQPPAPAKLKKAALYQPPPVAPLESPGGESMQLAFEMTLDQSEAKRRYSKLPYTPASRLKNLFGGRSDHNSSQKTLLGSPRLHRAIFRGAVTRADSSGETVNSPPLSPPQDSMNFQVTNPATPDYPGLEYPPVFEPGTYSLADASSVLRQRNREAR</sequence>
<feature type="region of interest" description="Disordered" evidence="1">
    <location>
        <begin position="1"/>
        <end position="128"/>
    </location>
</feature>
<feature type="region of interest" description="Disordered" evidence="1">
    <location>
        <begin position="276"/>
        <end position="314"/>
    </location>
</feature>
<feature type="non-terminal residue" evidence="2">
    <location>
        <position position="1"/>
    </location>
</feature>
<gene>
    <name evidence="2" type="ORF">g.8107</name>
</gene>
<reference evidence="2" key="1">
    <citation type="submission" date="2015-11" db="EMBL/GenBank/DDBJ databases">
        <title>De novo transcriptome assembly of four potential Pierce s Disease insect vectors from Arizona vineyards.</title>
        <authorList>
            <person name="Tassone E.E."/>
        </authorList>
    </citation>
    <scope>NUCLEOTIDE SEQUENCE</scope>
</reference>
<proteinExistence type="predicted"/>
<feature type="compositionally biased region" description="Low complexity" evidence="1">
    <location>
        <begin position="81"/>
        <end position="101"/>
    </location>
</feature>
<accession>A0A1B6FLY8</accession>
<evidence type="ECO:0000313" key="2">
    <source>
        <dbReference type="EMBL" id="JAS51218.1"/>
    </source>
</evidence>
<evidence type="ECO:0000256" key="1">
    <source>
        <dbReference type="SAM" id="MobiDB-lite"/>
    </source>
</evidence>